<proteinExistence type="predicted"/>
<organism evidence="2 3">
    <name type="scientific">Coprinopsis cinerea (strain Okayama-7 / 130 / ATCC MYA-4618 / FGSC 9003)</name>
    <name type="common">Inky cap fungus</name>
    <name type="synonym">Hormographiella aspergillata</name>
    <dbReference type="NCBI Taxonomy" id="240176"/>
    <lineage>
        <taxon>Eukaryota</taxon>
        <taxon>Fungi</taxon>
        <taxon>Dikarya</taxon>
        <taxon>Basidiomycota</taxon>
        <taxon>Agaricomycotina</taxon>
        <taxon>Agaricomycetes</taxon>
        <taxon>Agaricomycetidae</taxon>
        <taxon>Agaricales</taxon>
        <taxon>Agaricineae</taxon>
        <taxon>Psathyrellaceae</taxon>
        <taxon>Coprinopsis</taxon>
    </lineage>
</organism>
<keyword evidence="3" id="KW-1185">Reference proteome</keyword>
<keyword evidence="1" id="KW-0732">Signal</keyword>
<evidence type="ECO:0008006" key="4">
    <source>
        <dbReference type="Google" id="ProtNLM"/>
    </source>
</evidence>
<accession>D6RM20</accession>
<dbReference type="AlphaFoldDB" id="D6RM20"/>
<dbReference type="GeneID" id="9378412"/>
<dbReference type="InParanoid" id="D6RM20"/>
<comment type="caution">
    <text evidence="2">The sequence shown here is derived from an EMBL/GenBank/DDBJ whole genome shotgun (WGS) entry which is preliminary data.</text>
</comment>
<evidence type="ECO:0000313" key="2">
    <source>
        <dbReference type="EMBL" id="EFI27897.1"/>
    </source>
</evidence>
<dbReference type="RefSeq" id="XP_002911391.1">
    <property type="nucleotide sequence ID" value="XM_002911345.1"/>
</dbReference>
<dbReference type="Proteomes" id="UP000001861">
    <property type="component" value="Unassembled WGS sequence"/>
</dbReference>
<feature type="chain" id="PRO_5003087852" description="Extracellular membrane protein CFEM domain-containing protein" evidence="1">
    <location>
        <begin position="19"/>
        <end position="149"/>
    </location>
</feature>
<dbReference type="KEGG" id="cci:CC1G_14388"/>
<name>D6RM20_COPC7</name>
<evidence type="ECO:0000313" key="3">
    <source>
        <dbReference type="Proteomes" id="UP000001861"/>
    </source>
</evidence>
<protein>
    <recommendedName>
        <fullName evidence="4">Extracellular membrane protein CFEM domain-containing protein</fullName>
    </recommendedName>
</protein>
<dbReference type="VEuPathDB" id="FungiDB:CC1G_14388"/>
<gene>
    <name evidence="2" type="ORF">CC1G_14388</name>
</gene>
<reference evidence="2 3" key="1">
    <citation type="journal article" date="2010" name="Proc. Natl. Acad. Sci. U.S.A.">
        <title>Insights into evolution of multicellular fungi from the assembled chromosomes of the mushroom Coprinopsis cinerea (Coprinus cinereus).</title>
        <authorList>
            <person name="Stajich J.E."/>
            <person name="Wilke S.K."/>
            <person name="Ahren D."/>
            <person name="Au C.H."/>
            <person name="Birren B.W."/>
            <person name="Borodovsky M."/>
            <person name="Burns C."/>
            <person name="Canback B."/>
            <person name="Casselton L.A."/>
            <person name="Cheng C.K."/>
            <person name="Deng J."/>
            <person name="Dietrich F.S."/>
            <person name="Fargo D.C."/>
            <person name="Farman M.L."/>
            <person name="Gathman A.C."/>
            <person name="Goldberg J."/>
            <person name="Guigo R."/>
            <person name="Hoegger P.J."/>
            <person name="Hooker J.B."/>
            <person name="Huggins A."/>
            <person name="James T.Y."/>
            <person name="Kamada T."/>
            <person name="Kilaru S."/>
            <person name="Kodira C."/>
            <person name="Kues U."/>
            <person name="Kupfer D."/>
            <person name="Kwan H.S."/>
            <person name="Lomsadze A."/>
            <person name="Li W."/>
            <person name="Lilly W.W."/>
            <person name="Ma L.J."/>
            <person name="Mackey A.J."/>
            <person name="Manning G."/>
            <person name="Martin F."/>
            <person name="Muraguchi H."/>
            <person name="Natvig D.O."/>
            <person name="Palmerini H."/>
            <person name="Ramesh M.A."/>
            <person name="Rehmeyer C.J."/>
            <person name="Roe B.A."/>
            <person name="Shenoy N."/>
            <person name="Stanke M."/>
            <person name="Ter-Hovhannisyan V."/>
            <person name="Tunlid A."/>
            <person name="Velagapudi R."/>
            <person name="Vision T.J."/>
            <person name="Zeng Q."/>
            <person name="Zolan M.E."/>
            <person name="Pukkila P.J."/>
        </authorList>
    </citation>
    <scope>NUCLEOTIDE SEQUENCE [LARGE SCALE GENOMIC DNA]</scope>
    <source>
        <strain evidence="3">Okayama-7 / 130 / ATCC MYA-4618 / FGSC 9003</strain>
    </source>
</reference>
<evidence type="ECO:0000256" key="1">
    <source>
        <dbReference type="SAM" id="SignalP"/>
    </source>
</evidence>
<sequence length="149" mass="15761">MQAFAALLFALSWLAAFADFLSVAGHPNAAPSTELGATLPTPITTTLPPASCPTKAICLHVLCPSGFIQDCNCNCVSQGKPPHSTLCPAFVFLPSNDPHANRWSIANHDHGHRSAVSHLSLSALRLSNWTMHGLLVSVPSLLHHDPTGV</sequence>
<feature type="signal peptide" evidence="1">
    <location>
        <begin position="1"/>
        <end position="18"/>
    </location>
</feature>
<dbReference type="HOGENOM" id="CLU_1749547_0_0_1"/>
<dbReference type="EMBL" id="AACS02000004">
    <property type="protein sequence ID" value="EFI27897.1"/>
    <property type="molecule type" value="Genomic_DNA"/>
</dbReference>